<dbReference type="InterPro" id="IPR036291">
    <property type="entry name" value="NAD(P)-bd_dom_sf"/>
</dbReference>
<dbReference type="PANTHER" id="PTHR43162:SF1">
    <property type="entry name" value="PRESTALK A DIFFERENTIATION PROTEIN A"/>
    <property type="match status" value="1"/>
</dbReference>
<dbReference type="RefSeq" id="WP_157289196.1">
    <property type="nucleotide sequence ID" value="NZ_WQRF01000001.1"/>
</dbReference>
<feature type="domain" description="NAD(P)-binding" evidence="1">
    <location>
        <begin position="10"/>
        <end position="127"/>
    </location>
</feature>
<reference evidence="2 3" key="1">
    <citation type="submission" date="2019-12" db="EMBL/GenBank/DDBJ databases">
        <title>Devosia maris sp. nov., isolated from the deep seawater.</title>
        <authorList>
            <person name="Liu Y."/>
        </authorList>
    </citation>
    <scope>NUCLEOTIDE SEQUENCE [LARGE SCALE GENOMIC DNA]</scope>
    <source>
        <strain evidence="2 3">L53-10-65</strain>
    </source>
</reference>
<organism evidence="2 3">
    <name type="scientific">Devosia marina</name>
    <dbReference type="NCBI Taxonomy" id="2683198"/>
    <lineage>
        <taxon>Bacteria</taxon>
        <taxon>Pseudomonadati</taxon>
        <taxon>Pseudomonadota</taxon>
        <taxon>Alphaproteobacteria</taxon>
        <taxon>Hyphomicrobiales</taxon>
        <taxon>Devosiaceae</taxon>
        <taxon>Devosia</taxon>
    </lineage>
</organism>
<evidence type="ECO:0000313" key="3">
    <source>
        <dbReference type="Proteomes" id="UP000438106"/>
    </source>
</evidence>
<proteinExistence type="predicted"/>
<dbReference type="Proteomes" id="UP000438106">
    <property type="component" value="Unassembled WGS sequence"/>
</dbReference>
<gene>
    <name evidence="2" type="ORF">GO014_03980</name>
</gene>
<evidence type="ECO:0000313" key="2">
    <source>
        <dbReference type="EMBL" id="MVS98182.1"/>
    </source>
</evidence>
<evidence type="ECO:0000259" key="1">
    <source>
        <dbReference type="Pfam" id="PF13460"/>
    </source>
</evidence>
<dbReference type="EMBL" id="WQRF01000001">
    <property type="protein sequence ID" value="MVS98182.1"/>
    <property type="molecule type" value="Genomic_DNA"/>
</dbReference>
<dbReference type="Gene3D" id="3.90.25.10">
    <property type="entry name" value="UDP-galactose 4-epimerase, domain 1"/>
    <property type="match status" value="1"/>
</dbReference>
<dbReference type="Pfam" id="PF13460">
    <property type="entry name" value="NAD_binding_10"/>
    <property type="match status" value="1"/>
</dbReference>
<name>A0A7X3K294_9HYPH</name>
<dbReference type="InterPro" id="IPR016040">
    <property type="entry name" value="NAD(P)-bd_dom"/>
</dbReference>
<dbReference type="Gene3D" id="3.40.50.720">
    <property type="entry name" value="NAD(P)-binding Rossmann-like Domain"/>
    <property type="match status" value="1"/>
</dbReference>
<dbReference type="InterPro" id="IPR051604">
    <property type="entry name" value="Ergot_Alk_Oxidoreductase"/>
</dbReference>
<accession>A0A7X3K294</accession>
<dbReference type="AlphaFoldDB" id="A0A7X3K294"/>
<dbReference type="SUPFAM" id="SSF51735">
    <property type="entry name" value="NAD(P)-binding Rossmann-fold domains"/>
    <property type="match status" value="1"/>
</dbReference>
<sequence length="275" mass="29062">MSQSPILIIGATGKVGRRVVANLTAAGHAPNAVGRHSALPFDWQDRSNWAEHFTGVETAYVSYYPDLAAPGADDDVSALVAVAKAAGLKRMVLLSGRGESGAERCENILAESGLGYTLLRASWFNQNFSEGMLQPGVMAGLIALPAAMRLEPFIDIDDIAEIAASALLDDRHNNQLYELTGPRLMTFADAASEISAVSGLDVRYAPISPEDFHAGVSAEAGSDVADLLVALCQEVFDGRNESIGDGVMRALGRPPRDFAEFCRQAAAGGAWKKAA</sequence>
<protein>
    <submittedName>
        <fullName evidence="2">NAD(P)H-binding protein</fullName>
    </submittedName>
</protein>
<comment type="caution">
    <text evidence="2">The sequence shown here is derived from an EMBL/GenBank/DDBJ whole genome shotgun (WGS) entry which is preliminary data.</text>
</comment>
<keyword evidence="3" id="KW-1185">Reference proteome</keyword>
<dbReference type="PANTHER" id="PTHR43162">
    <property type="match status" value="1"/>
</dbReference>